<reference evidence="2 3" key="1">
    <citation type="journal article" date="2010" name="Nature">
        <title>The Ectocarpus genome and the independent evolution of multicellularity in brown algae.</title>
        <authorList>
            <person name="Cock J.M."/>
            <person name="Sterck L."/>
            <person name="Rouze P."/>
            <person name="Scornet D."/>
            <person name="Allen A.E."/>
            <person name="Amoutzias G."/>
            <person name="Anthouard V."/>
            <person name="Artiguenave F."/>
            <person name="Aury J.M."/>
            <person name="Badger J.H."/>
            <person name="Beszteri B."/>
            <person name="Billiau K."/>
            <person name="Bonnet E."/>
            <person name="Bothwell J.H."/>
            <person name="Bowler C."/>
            <person name="Boyen C."/>
            <person name="Brownlee C."/>
            <person name="Carrano C.J."/>
            <person name="Charrier B."/>
            <person name="Cho G.Y."/>
            <person name="Coelho S.M."/>
            <person name="Collen J."/>
            <person name="Corre E."/>
            <person name="Da Silva C."/>
            <person name="Delage L."/>
            <person name="Delaroque N."/>
            <person name="Dittami S.M."/>
            <person name="Doulbeau S."/>
            <person name="Elias M."/>
            <person name="Farnham G."/>
            <person name="Gachon C.M."/>
            <person name="Gschloessl B."/>
            <person name="Heesch S."/>
            <person name="Jabbari K."/>
            <person name="Jubin C."/>
            <person name="Kawai H."/>
            <person name="Kimura K."/>
            <person name="Kloareg B."/>
            <person name="Kupper F.C."/>
            <person name="Lang D."/>
            <person name="Le Bail A."/>
            <person name="Leblanc C."/>
            <person name="Lerouge P."/>
            <person name="Lohr M."/>
            <person name="Lopez P.J."/>
            <person name="Martens C."/>
            <person name="Maumus F."/>
            <person name="Michel G."/>
            <person name="Miranda-Saavedra D."/>
            <person name="Morales J."/>
            <person name="Moreau H."/>
            <person name="Motomura T."/>
            <person name="Nagasato C."/>
            <person name="Napoli C.A."/>
            <person name="Nelson D.R."/>
            <person name="Nyvall-Collen P."/>
            <person name="Peters A.F."/>
            <person name="Pommier C."/>
            <person name="Potin P."/>
            <person name="Poulain J."/>
            <person name="Quesneville H."/>
            <person name="Read B."/>
            <person name="Rensing S.A."/>
            <person name="Ritter A."/>
            <person name="Rousvoal S."/>
            <person name="Samanta M."/>
            <person name="Samson G."/>
            <person name="Schroeder D.C."/>
            <person name="Segurens B."/>
            <person name="Strittmatter M."/>
            <person name="Tonon T."/>
            <person name="Tregear J.W."/>
            <person name="Valentin K."/>
            <person name="von Dassow P."/>
            <person name="Yamagishi T."/>
            <person name="Van de Peer Y."/>
            <person name="Wincker P."/>
        </authorList>
    </citation>
    <scope>NUCLEOTIDE SEQUENCE [LARGE SCALE GENOMIC DNA]</scope>
    <source>
        <strain evidence="3">Ec32 / CCAP1310/4</strain>
    </source>
</reference>
<dbReference type="InParanoid" id="D7G5J1"/>
<dbReference type="OMA" id="GKMKQFH"/>
<dbReference type="Proteomes" id="UP000002630">
    <property type="component" value="Linkage Group LG21"/>
</dbReference>
<keyword evidence="1" id="KW-1133">Transmembrane helix</keyword>
<keyword evidence="1" id="KW-0812">Transmembrane</keyword>
<dbReference type="FunCoup" id="D7G5J1">
    <property type="interactions" value="218"/>
</dbReference>
<evidence type="ECO:0008006" key="4">
    <source>
        <dbReference type="Google" id="ProtNLM"/>
    </source>
</evidence>
<dbReference type="STRING" id="2880.D7G5J1"/>
<evidence type="ECO:0000313" key="2">
    <source>
        <dbReference type="EMBL" id="CBJ27314.1"/>
    </source>
</evidence>
<dbReference type="EMBL" id="FN648874">
    <property type="protein sequence ID" value="CBJ27314.1"/>
    <property type="molecule type" value="Genomic_DNA"/>
</dbReference>
<accession>D7G5J1</accession>
<evidence type="ECO:0000256" key="1">
    <source>
        <dbReference type="SAM" id="Phobius"/>
    </source>
</evidence>
<dbReference type="InterPro" id="IPR008496">
    <property type="entry name" value="TMEM222/RTE1"/>
</dbReference>
<sequence length="185" mass="20940">MDNLARPDVQQGDQANMMESAGAGVVVDRDIDKARSRYPYCIVWTPLPLITWFIPLIGHMGIADSRGVIYDFAGPYTIGEDHMAFGRPTRYLPLDPGRCKGEQWDESVAHSCETYSKRMHNLCCDNCHSHVALALKRMRYAGVESWNMVSLCLWIFFAGRYVSVSGFLAQWLPFGLALTLYLVLR</sequence>
<protein>
    <recommendedName>
        <fullName evidence="4">Transmembrane protein 222</fullName>
    </recommendedName>
</protein>
<dbReference type="PANTHER" id="PTHR20921">
    <property type="entry name" value="TRANSMEMBRANE PROTEIN 222"/>
    <property type="match status" value="1"/>
</dbReference>
<feature type="transmembrane region" description="Helical" evidence="1">
    <location>
        <begin position="168"/>
        <end position="184"/>
    </location>
</feature>
<organism evidence="2 3">
    <name type="scientific">Ectocarpus siliculosus</name>
    <name type="common">Brown alga</name>
    <name type="synonym">Conferva siliculosa</name>
    <dbReference type="NCBI Taxonomy" id="2880"/>
    <lineage>
        <taxon>Eukaryota</taxon>
        <taxon>Sar</taxon>
        <taxon>Stramenopiles</taxon>
        <taxon>Ochrophyta</taxon>
        <taxon>PX clade</taxon>
        <taxon>Phaeophyceae</taxon>
        <taxon>Ectocarpales</taxon>
        <taxon>Ectocarpaceae</taxon>
        <taxon>Ectocarpus</taxon>
    </lineage>
</organism>
<dbReference type="EMBL" id="FN649746">
    <property type="protein sequence ID" value="CBJ27314.1"/>
    <property type="molecule type" value="Genomic_DNA"/>
</dbReference>
<dbReference type="Pfam" id="PF05608">
    <property type="entry name" value="RTE1"/>
    <property type="match status" value="1"/>
</dbReference>
<keyword evidence="1" id="KW-0472">Membrane</keyword>
<name>D7G5J1_ECTSI</name>
<dbReference type="OrthoDB" id="267284at2759"/>
<dbReference type="eggNOG" id="KOG3150">
    <property type="taxonomic scope" value="Eukaryota"/>
</dbReference>
<dbReference type="AlphaFoldDB" id="D7G5J1"/>
<proteinExistence type="predicted"/>
<dbReference type="PANTHER" id="PTHR20921:SF0">
    <property type="entry name" value="TRANSMEMBRANE PROTEIN 222"/>
    <property type="match status" value="1"/>
</dbReference>
<keyword evidence="3" id="KW-1185">Reference proteome</keyword>
<evidence type="ECO:0000313" key="3">
    <source>
        <dbReference type="Proteomes" id="UP000002630"/>
    </source>
</evidence>
<gene>
    <name evidence="2" type="ORF">Esi_0065_0094</name>
</gene>